<keyword evidence="2" id="KW-0677">Repeat</keyword>
<reference evidence="3" key="1">
    <citation type="submission" date="2018-04" db="EMBL/GenBank/DDBJ databases">
        <title>Whole genome sequencing of Hypsizygus marmoreus.</title>
        <authorList>
            <person name="Choi I.-G."/>
            <person name="Min B."/>
            <person name="Kim J.-G."/>
            <person name="Kim S."/>
            <person name="Oh Y.-L."/>
            <person name="Kong W.-S."/>
            <person name="Park H."/>
            <person name="Jeong J."/>
            <person name="Song E.-S."/>
        </authorList>
    </citation>
    <scope>NUCLEOTIDE SEQUENCE [LARGE SCALE GENOMIC DNA]</scope>
    <source>
        <strain evidence="3">51987-8</strain>
    </source>
</reference>
<keyword evidence="4" id="KW-1185">Reference proteome</keyword>
<evidence type="ECO:0008006" key="5">
    <source>
        <dbReference type="Google" id="ProtNLM"/>
    </source>
</evidence>
<keyword evidence="1" id="KW-0880">Kelch repeat</keyword>
<accession>A0A369JD12</accession>
<name>A0A369JD12_HYPMA</name>
<dbReference type="Gene3D" id="2.120.10.80">
    <property type="entry name" value="Kelch-type beta propeller"/>
    <property type="match status" value="2"/>
</dbReference>
<organism evidence="3 4">
    <name type="scientific">Hypsizygus marmoreus</name>
    <name type="common">White beech mushroom</name>
    <name type="synonym">Agaricus marmoreus</name>
    <dbReference type="NCBI Taxonomy" id="39966"/>
    <lineage>
        <taxon>Eukaryota</taxon>
        <taxon>Fungi</taxon>
        <taxon>Dikarya</taxon>
        <taxon>Basidiomycota</taxon>
        <taxon>Agaricomycotina</taxon>
        <taxon>Agaricomycetes</taxon>
        <taxon>Agaricomycetidae</taxon>
        <taxon>Agaricales</taxon>
        <taxon>Tricholomatineae</taxon>
        <taxon>Lyophyllaceae</taxon>
        <taxon>Hypsizygus</taxon>
    </lineage>
</organism>
<dbReference type="Proteomes" id="UP000076154">
    <property type="component" value="Unassembled WGS sequence"/>
</dbReference>
<evidence type="ECO:0000313" key="3">
    <source>
        <dbReference type="EMBL" id="RDB16756.1"/>
    </source>
</evidence>
<proteinExistence type="predicted"/>
<comment type="caution">
    <text evidence="3">The sequence shown here is derived from an EMBL/GenBank/DDBJ whole genome shotgun (WGS) entry which is preliminary data.</text>
</comment>
<evidence type="ECO:0000256" key="2">
    <source>
        <dbReference type="ARBA" id="ARBA00022737"/>
    </source>
</evidence>
<dbReference type="InParanoid" id="A0A369JD12"/>
<dbReference type="PANTHER" id="PTHR46228:SF2">
    <property type="entry name" value="KELCH REPEAT PROTEIN (AFU_ORTHOLOGUE AFUA_4G14350)"/>
    <property type="match status" value="1"/>
</dbReference>
<sequence length="663" mass="75826">MAEMMPLAQARILVKKVNAHDIHKERAEKAYKEKRLEEAEGHFLAAVNALIGPLDFEIPLGHSRTNGAVRWQPYIDMDPRVKACLMGCYVGLAMCSVLKAETEQGLAWFEEVRVLNINTRFALEDPLFDWIRWHIDLPELTYQRVKSLVLSSDIFRLLGNTGTAVDRRENTAHLTLDRKHQELLKDILDAKKLFELVGLRHPDPALTPTLKVVFPGLQVYGSWKKLSLKKNGGMKARLGFTSFIYKGHLYVAGGGGETKGPWFRDIWRLNLETLDAWQPLQPYLTPERYTGVWLQWNMKVYKDKAWLFTGRPQLDYFDLEKQKWGTVMSTYQTTKADTDAGVTNNWPYPVWNSQGSTQQVVGNKLYTFGGTHGLTLLGCNMFMELDFDSLKWRRLSGTVHLKSDFTCPGPRNAASSWVDRDQERIYVIFGECDRTAADRHNEPQGAANGYAYEDFWSWDIKAEKWRMERLEGNIPCPRSEAACAYNDKLGKTIVFGGYNPALMTKTERGIFPFTYYGDTFIFCPPESDADEPKWKQVLTRGFPTYRAQSQLICDPDTGKTYLFGGYVNTDSVPSRKDYISRTFGDLWQLRIDLPGGYFDDVDLEDEAKTAMIGPWQRCFTCGSAGRWKKCGGSCHGRAFFCDSQCLKEGWKDHKKMHDCKKVA</sequence>
<gene>
    <name evidence="3" type="ORF">Hypma_002384</name>
</gene>
<dbReference type="SUPFAM" id="SSF117281">
    <property type="entry name" value="Kelch motif"/>
    <property type="match status" value="2"/>
</dbReference>
<dbReference type="STRING" id="39966.A0A369JD12"/>
<dbReference type="InterPro" id="IPR015915">
    <property type="entry name" value="Kelch-typ_b-propeller"/>
</dbReference>
<dbReference type="EMBL" id="LUEZ02000122">
    <property type="protein sequence ID" value="RDB16756.1"/>
    <property type="molecule type" value="Genomic_DNA"/>
</dbReference>
<dbReference type="AlphaFoldDB" id="A0A369JD12"/>
<evidence type="ECO:0000256" key="1">
    <source>
        <dbReference type="ARBA" id="ARBA00022441"/>
    </source>
</evidence>
<dbReference type="OrthoDB" id="432528at2759"/>
<protein>
    <recommendedName>
        <fullName evidence="5">MYND-type domain-containing protein</fullName>
    </recommendedName>
</protein>
<evidence type="ECO:0000313" key="4">
    <source>
        <dbReference type="Proteomes" id="UP000076154"/>
    </source>
</evidence>
<dbReference type="PANTHER" id="PTHR46228">
    <property type="entry name" value="KELCH DOMAIN-CONTAINING PROTEIN"/>
    <property type="match status" value="1"/>
</dbReference>
<dbReference type="Pfam" id="PF24681">
    <property type="entry name" value="Kelch_KLHDC2_KLHL20_DRC7"/>
    <property type="match status" value="1"/>
</dbReference>